<dbReference type="Pfam" id="PF04230">
    <property type="entry name" value="PS_pyruv_trans"/>
    <property type="match status" value="1"/>
</dbReference>
<evidence type="ECO:0000313" key="3">
    <source>
        <dbReference type="Proteomes" id="UP000606193"/>
    </source>
</evidence>
<dbReference type="PANTHER" id="PTHR36836:SF1">
    <property type="entry name" value="COLANIC ACID BIOSYNTHESIS PROTEIN WCAK"/>
    <property type="match status" value="1"/>
</dbReference>
<proteinExistence type="predicted"/>
<name>A0ABR7N248_9FIRM</name>
<dbReference type="Proteomes" id="UP000606193">
    <property type="component" value="Unassembled WGS sequence"/>
</dbReference>
<comment type="caution">
    <text evidence="2">The sequence shown here is derived from an EMBL/GenBank/DDBJ whole genome shotgun (WGS) entry which is preliminary data.</text>
</comment>
<protein>
    <submittedName>
        <fullName evidence="2">Polysaccharide pyruvyl transferase family protein</fullName>
    </submittedName>
</protein>
<dbReference type="PANTHER" id="PTHR36836">
    <property type="entry name" value="COLANIC ACID BIOSYNTHESIS PROTEIN WCAK"/>
    <property type="match status" value="1"/>
</dbReference>
<sequence length="410" mass="47341">MRILVINCHSDNRGDEAAVHAMVDEISVAHPEVEIILAIRGAGTKYPNMPSNVKMIHQFMPISFKAKVAHRIAVLTDGKISISLNERVLISEISKSDIILHAPGGPSIGDTYYSDESTYLAIYDLLIAMHKPYMFYAPSMGPFQREERNSWRKKILEHSEAIVLRDPISEKYVRSIVPNKKVSSTLDSAFQHDVNTEQNQEKLNQYIDLKRFLEKHEKCVGVTITDLQWHPVYSKDPAIAKNVRDIFHEFFSSITKIGYGVVFIPQLYGNANDYDLMCKFCCDTNDYFIVTANDGRYDAYFQQYLVGQLYAVIGMRYHSNIFSAKMGTPFISISYEQKMKGFMEKMDLVEYCIDLQNLSKDVLKNRFEYLVKQYDEYKKFLCNKHTFMKTEAHKTTDILETILEREDTVI</sequence>
<dbReference type="GO" id="GO:0016740">
    <property type="term" value="F:transferase activity"/>
    <property type="evidence" value="ECO:0007669"/>
    <property type="project" value="UniProtKB-KW"/>
</dbReference>
<dbReference type="InterPro" id="IPR007345">
    <property type="entry name" value="Polysacch_pyruvyl_Trfase"/>
</dbReference>
<organism evidence="2 3">
    <name type="scientific">Jutongia huaianensis</name>
    <dbReference type="NCBI Taxonomy" id="2763668"/>
    <lineage>
        <taxon>Bacteria</taxon>
        <taxon>Bacillati</taxon>
        <taxon>Bacillota</taxon>
        <taxon>Clostridia</taxon>
        <taxon>Lachnospirales</taxon>
        <taxon>Lachnospiraceae</taxon>
        <taxon>Jutongia</taxon>
    </lineage>
</organism>
<keyword evidence="2" id="KW-0808">Transferase</keyword>
<dbReference type="RefSeq" id="WP_022464246.1">
    <property type="nucleotide sequence ID" value="NZ_JACRSX010000011.1"/>
</dbReference>
<dbReference type="EMBL" id="JACRSX010000011">
    <property type="protein sequence ID" value="MBC8562690.1"/>
    <property type="molecule type" value="Genomic_DNA"/>
</dbReference>
<evidence type="ECO:0000259" key="1">
    <source>
        <dbReference type="Pfam" id="PF04230"/>
    </source>
</evidence>
<keyword evidence="3" id="KW-1185">Reference proteome</keyword>
<gene>
    <name evidence="2" type="ORF">H8704_08645</name>
</gene>
<reference evidence="2 3" key="1">
    <citation type="submission" date="2020-08" db="EMBL/GenBank/DDBJ databases">
        <title>Genome public.</title>
        <authorList>
            <person name="Liu C."/>
            <person name="Sun Q."/>
        </authorList>
    </citation>
    <scope>NUCLEOTIDE SEQUENCE [LARGE SCALE GENOMIC DNA]</scope>
    <source>
        <strain evidence="2 3">NSJ-37</strain>
    </source>
</reference>
<evidence type="ECO:0000313" key="2">
    <source>
        <dbReference type="EMBL" id="MBC8562690.1"/>
    </source>
</evidence>
<feature type="domain" description="Polysaccharide pyruvyl transferase" evidence="1">
    <location>
        <begin position="12"/>
        <end position="336"/>
    </location>
</feature>
<accession>A0ABR7N248</accession>